<organism evidence="2 3">
    <name type="scientific">Thalassiosira oceanica</name>
    <name type="common">Marine diatom</name>
    <dbReference type="NCBI Taxonomy" id="159749"/>
    <lineage>
        <taxon>Eukaryota</taxon>
        <taxon>Sar</taxon>
        <taxon>Stramenopiles</taxon>
        <taxon>Ochrophyta</taxon>
        <taxon>Bacillariophyta</taxon>
        <taxon>Coscinodiscophyceae</taxon>
        <taxon>Thalassiosirophycidae</taxon>
        <taxon>Thalassiosirales</taxon>
        <taxon>Thalassiosiraceae</taxon>
        <taxon>Thalassiosira</taxon>
    </lineage>
</organism>
<proteinExistence type="predicted"/>
<keyword evidence="3" id="KW-1185">Reference proteome</keyword>
<name>K0RHV3_THAOC</name>
<protein>
    <submittedName>
        <fullName evidence="2">Uncharacterized protein</fullName>
    </submittedName>
</protein>
<accession>K0RHV3</accession>
<dbReference type="EMBL" id="AGNL01039195">
    <property type="protein sequence ID" value="EJK52820.1"/>
    <property type="molecule type" value="Genomic_DNA"/>
</dbReference>
<sequence>QAQGLHGLPPRQVLQRGLPEGPPQAAQEGMQAACSGTQGRAAVQSGTREAGGGLLPDLYSADSATGG</sequence>
<evidence type="ECO:0000313" key="2">
    <source>
        <dbReference type="EMBL" id="EJK52820.1"/>
    </source>
</evidence>
<feature type="non-terminal residue" evidence="2">
    <location>
        <position position="1"/>
    </location>
</feature>
<dbReference type="Proteomes" id="UP000266841">
    <property type="component" value="Unassembled WGS sequence"/>
</dbReference>
<reference evidence="2 3" key="1">
    <citation type="journal article" date="2012" name="Genome Biol.">
        <title>Genome and low-iron response of an oceanic diatom adapted to chronic iron limitation.</title>
        <authorList>
            <person name="Lommer M."/>
            <person name="Specht M."/>
            <person name="Roy A.S."/>
            <person name="Kraemer L."/>
            <person name="Andreson R."/>
            <person name="Gutowska M.A."/>
            <person name="Wolf J."/>
            <person name="Bergner S.V."/>
            <person name="Schilhabel M.B."/>
            <person name="Klostermeier U.C."/>
            <person name="Beiko R.G."/>
            <person name="Rosenstiel P."/>
            <person name="Hippler M."/>
            <person name="Laroche J."/>
        </authorList>
    </citation>
    <scope>NUCLEOTIDE SEQUENCE [LARGE SCALE GENOMIC DNA]</scope>
    <source>
        <strain evidence="2 3">CCMP1005</strain>
    </source>
</reference>
<evidence type="ECO:0000313" key="3">
    <source>
        <dbReference type="Proteomes" id="UP000266841"/>
    </source>
</evidence>
<dbReference type="AlphaFoldDB" id="K0RHV3"/>
<gene>
    <name evidence="2" type="ORF">THAOC_27871</name>
</gene>
<feature type="region of interest" description="Disordered" evidence="1">
    <location>
        <begin position="1"/>
        <end position="67"/>
    </location>
</feature>
<evidence type="ECO:0000256" key="1">
    <source>
        <dbReference type="SAM" id="MobiDB-lite"/>
    </source>
</evidence>
<comment type="caution">
    <text evidence="2">The sequence shown here is derived from an EMBL/GenBank/DDBJ whole genome shotgun (WGS) entry which is preliminary data.</text>
</comment>